<dbReference type="STRING" id="1724.GCA_001044175_00140"/>
<evidence type="ECO:0000259" key="1">
    <source>
        <dbReference type="Pfam" id="PF13468"/>
    </source>
</evidence>
<dbReference type="OrthoDB" id="3227561at2"/>
<gene>
    <name evidence="2" type="ORF">ATK06_0604</name>
</gene>
<accession>A0A2A9DLS0</accession>
<protein>
    <submittedName>
        <fullName evidence="2">Glyoxalase-like protein</fullName>
    </submittedName>
</protein>
<comment type="caution">
    <text evidence="2">The sequence shown here is derived from an EMBL/GenBank/DDBJ whole genome shotgun (WGS) entry which is preliminary data.</text>
</comment>
<dbReference type="Proteomes" id="UP000221653">
    <property type="component" value="Unassembled WGS sequence"/>
</dbReference>
<dbReference type="EMBL" id="PDJF01000001">
    <property type="protein sequence ID" value="PFG27534.1"/>
    <property type="molecule type" value="Genomic_DNA"/>
</dbReference>
<dbReference type="InterPro" id="IPR029068">
    <property type="entry name" value="Glyas_Bleomycin-R_OHBP_Dase"/>
</dbReference>
<sequence>MENLDHIVIAGPDLGELIDWFEELTGVRAIPGGRHDHGTENALVPLAEPKGAYVELIAAAEKPVEQNFFDVNGVKEPTPAAWAIHPDDLDAYAKEHGKGVVDMQRTAPDGTVLKWRLITPEVAPISTEPFAIDWGETPHPSQSGEATLRLESLEIKDDRIAVTFEGCATIGA</sequence>
<organism evidence="2 3">
    <name type="scientific">Corynebacterium renale</name>
    <dbReference type="NCBI Taxonomy" id="1724"/>
    <lineage>
        <taxon>Bacteria</taxon>
        <taxon>Bacillati</taxon>
        <taxon>Actinomycetota</taxon>
        <taxon>Actinomycetes</taxon>
        <taxon>Mycobacteriales</taxon>
        <taxon>Corynebacteriaceae</taxon>
        <taxon>Corynebacterium</taxon>
    </lineage>
</organism>
<dbReference type="AlphaFoldDB" id="A0A2A9DLS0"/>
<evidence type="ECO:0000313" key="3">
    <source>
        <dbReference type="Proteomes" id="UP000221653"/>
    </source>
</evidence>
<keyword evidence="3" id="KW-1185">Reference proteome</keyword>
<proteinExistence type="predicted"/>
<reference evidence="2 3" key="1">
    <citation type="submission" date="2017-10" db="EMBL/GenBank/DDBJ databases">
        <title>Sequencing the genomes of 1000 actinobacteria strains.</title>
        <authorList>
            <person name="Klenk H.-P."/>
        </authorList>
    </citation>
    <scope>NUCLEOTIDE SEQUENCE [LARGE SCALE GENOMIC DNA]</scope>
    <source>
        <strain evidence="2 3">DSM 20688</strain>
    </source>
</reference>
<dbReference type="InterPro" id="IPR025870">
    <property type="entry name" value="Glyoxalase-like_dom"/>
</dbReference>
<dbReference type="RefSeq" id="WP_053072561.1">
    <property type="nucleotide sequence ID" value="NZ_LDYE01000001.1"/>
</dbReference>
<evidence type="ECO:0000313" key="2">
    <source>
        <dbReference type="EMBL" id="PFG27534.1"/>
    </source>
</evidence>
<dbReference type="Gene3D" id="3.10.180.10">
    <property type="entry name" value="2,3-Dihydroxybiphenyl 1,2-Dioxygenase, domain 1"/>
    <property type="match status" value="1"/>
</dbReference>
<name>A0A2A9DLS0_9CORY</name>
<feature type="domain" description="Glyoxalase-like" evidence="1">
    <location>
        <begin position="4"/>
        <end position="161"/>
    </location>
</feature>
<dbReference type="Pfam" id="PF13468">
    <property type="entry name" value="Glyoxalase_3"/>
    <property type="match status" value="1"/>
</dbReference>
<dbReference type="SUPFAM" id="SSF54593">
    <property type="entry name" value="Glyoxalase/Bleomycin resistance protein/Dihydroxybiphenyl dioxygenase"/>
    <property type="match status" value="1"/>
</dbReference>